<evidence type="ECO:0000313" key="7">
    <source>
        <dbReference type="Proteomes" id="UP001597448"/>
    </source>
</evidence>
<feature type="domain" description="Orn/DAP/Arg decarboxylase 2 C-terminal" evidence="4">
    <location>
        <begin position="31"/>
        <end position="387"/>
    </location>
</feature>
<evidence type="ECO:0000313" key="6">
    <source>
        <dbReference type="EMBL" id="MFD2413564.1"/>
    </source>
</evidence>
<dbReference type="Gene3D" id="3.20.20.10">
    <property type="entry name" value="Alanine racemase"/>
    <property type="match status" value="1"/>
</dbReference>
<dbReference type="Proteomes" id="UP001597448">
    <property type="component" value="Unassembled WGS sequence"/>
</dbReference>
<dbReference type="RefSeq" id="WP_209992925.1">
    <property type="nucleotide sequence ID" value="NZ_JBHUKY010000072.1"/>
</dbReference>
<evidence type="ECO:0008006" key="8">
    <source>
        <dbReference type="Google" id="ProtNLM"/>
    </source>
</evidence>
<accession>A0ABW5FFV5</accession>
<comment type="cofactor">
    <cofactor evidence="1">
        <name>pyridoxal 5'-phosphate</name>
        <dbReference type="ChEBI" id="CHEBI:597326"/>
    </cofactor>
</comment>
<dbReference type="SUPFAM" id="SSF50621">
    <property type="entry name" value="Alanine racemase C-terminal domain-like"/>
    <property type="match status" value="1"/>
</dbReference>
<dbReference type="PRINTS" id="PR01182">
    <property type="entry name" value="ORNDCRBXLASE"/>
</dbReference>
<protein>
    <recommendedName>
        <fullName evidence="8">Diaminopimelate decarboxylase</fullName>
    </recommendedName>
</protein>
<dbReference type="PANTHER" id="PTHR43727">
    <property type="entry name" value="DIAMINOPIMELATE DECARBOXYLASE"/>
    <property type="match status" value="1"/>
</dbReference>
<dbReference type="Pfam" id="PF00278">
    <property type="entry name" value="Orn_DAP_Arg_deC"/>
    <property type="match status" value="1"/>
</dbReference>
<evidence type="ECO:0000256" key="3">
    <source>
        <dbReference type="RuleBase" id="RU003737"/>
    </source>
</evidence>
<comment type="caution">
    <text evidence="6">The sequence shown here is derived from an EMBL/GenBank/DDBJ whole genome shotgun (WGS) entry which is preliminary data.</text>
</comment>
<keyword evidence="2" id="KW-0663">Pyridoxal phosphate</keyword>
<proteinExistence type="inferred from homology"/>
<dbReference type="PANTHER" id="PTHR43727:SF2">
    <property type="entry name" value="GROUP IV DECARBOXYLASE"/>
    <property type="match status" value="1"/>
</dbReference>
<evidence type="ECO:0000259" key="4">
    <source>
        <dbReference type="Pfam" id="PF00278"/>
    </source>
</evidence>
<gene>
    <name evidence="6" type="ORF">ACFSX3_27210</name>
</gene>
<dbReference type="Gene3D" id="2.40.37.10">
    <property type="entry name" value="Lyase, Ornithine Decarboxylase, Chain A, domain 1"/>
    <property type="match status" value="1"/>
</dbReference>
<organism evidence="6 7">
    <name type="scientific">Paenibacillus rhizoplanae</name>
    <dbReference type="NCBI Taxonomy" id="1917181"/>
    <lineage>
        <taxon>Bacteria</taxon>
        <taxon>Bacillati</taxon>
        <taxon>Bacillota</taxon>
        <taxon>Bacilli</taxon>
        <taxon>Bacillales</taxon>
        <taxon>Paenibacillaceae</taxon>
        <taxon>Paenibacillus</taxon>
    </lineage>
</organism>
<evidence type="ECO:0000256" key="2">
    <source>
        <dbReference type="ARBA" id="ARBA00022898"/>
    </source>
</evidence>
<dbReference type="InterPro" id="IPR009006">
    <property type="entry name" value="Ala_racemase/Decarboxylase_C"/>
</dbReference>
<evidence type="ECO:0000256" key="1">
    <source>
        <dbReference type="ARBA" id="ARBA00001933"/>
    </source>
</evidence>
<dbReference type="InterPro" id="IPR022644">
    <property type="entry name" value="De-COase2_N"/>
</dbReference>
<keyword evidence="7" id="KW-1185">Reference proteome</keyword>
<feature type="domain" description="Orn/DAP/Arg decarboxylase 2 N-terminal" evidence="5">
    <location>
        <begin position="40"/>
        <end position="285"/>
    </location>
</feature>
<dbReference type="InterPro" id="IPR002433">
    <property type="entry name" value="Orn_de-COase"/>
</dbReference>
<dbReference type="Pfam" id="PF02784">
    <property type="entry name" value="Orn_Arg_deC_N"/>
    <property type="match status" value="1"/>
</dbReference>
<evidence type="ECO:0000259" key="5">
    <source>
        <dbReference type="Pfam" id="PF02784"/>
    </source>
</evidence>
<dbReference type="InterPro" id="IPR022643">
    <property type="entry name" value="De-COase2_C"/>
</dbReference>
<dbReference type="SUPFAM" id="SSF51419">
    <property type="entry name" value="PLP-binding barrel"/>
    <property type="match status" value="1"/>
</dbReference>
<dbReference type="PRINTS" id="PR01179">
    <property type="entry name" value="ODADCRBXLASE"/>
</dbReference>
<dbReference type="InterPro" id="IPR029066">
    <property type="entry name" value="PLP-binding_barrel"/>
</dbReference>
<name>A0ABW5FFV5_9BACL</name>
<dbReference type="EMBL" id="JBHUKY010000072">
    <property type="protein sequence ID" value="MFD2413564.1"/>
    <property type="molecule type" value="Genomic_DNA"/>
</dbReference>
<comment type="similarity">
    <text evidence="3">Belongs to the Orn/Lys/Arg decarboxylase class-II family.</text>
</comment>
<reference evidence="7" key="1">
    <citation type="journal article" date="2019" name="Int. J. Syst. Evol. Microbiol.">
        <title>The Global Catalogue of Microorganisms (GCM) 10K type strain sequencing project: providing services to taxonomists for standard genome sequencing and annotation.</title>
        <authorList>
            <consortium name="The Broad Institute Genomics Platform"/>
            <consortium name="The Broad Institute Genome Sequencing Center for Infectious Disease"/>
            <person name="Wu L."/>
            <person name="Ma J."/>
        </authorList>
    </citation>
    <scope>NUCLEOTIDE SEQUENCE [LARGE SCALE GENOMIC DNA]</scope>
    <source>
        <strain evidence="7">CCM 8725</strain>
    </source>
</reference>
<dbReference type="InterPro" id="IPR000183">
    <property type="entry name" value="Orn/DAP/Arg_de-COase"/>
</dbReference>
<sequence length="423" mass="46365">MTMVSQRLSNQQEVGQPFWLEAVEQFGSPVYVYDVGKLASDYFSLRDALPKDVTLYYSMKVNPNPEVCRLINGWGSPIEVASVGEYEIARSNGVNPNSIVFTGPGKSVDEIHHVLRHGIYAINAESIPELFVIHDEAVALGIAAPVMLRVNLSTGAKGSRMSSVGLASQFGIDDSEINEAVQTAINLEGLELIGLHTYQGTQNFHLDFYRESVPMMFGLTRQVRNQFGLQLRCLGLGGGFGVPMFEGDEPFPVEAFGAYLAGELERNRDLELEMVFVESGRRIAATMGIYAVKVLYTKLSKGKAFAIVDGGTHHRAFSSLMGRSFKQPLPLQLWKAGERKLYESGEGEGRISYNVCGKLCTPADVLQGSVMLPLLEPGDWIAFPHLGAYGLTCGNVHFLSHALPKEVILRPDGTLNDVSWLST</sequence>